<evidence type="ECO:0000313" key="2">
    <source>
        <dbReference type="EMBL" id="KAL2833010.1"/>
    </source>
</evidence>
<accession>A0ABR4IZ53</accession>
<comment type="caution">
    <text evidence="2">The sequence shown here is derived from an EMBL/GenBank/DDBJ whole genome shotgun (WGS) entry which is preliminary data.</text>
</comment>
<gene>
    <name evidence="2" type="ORF">BDW59DRAFT_157151</name>
</gene>
<proteinExistence type="predicted"/>
<feature type="domain" description="Heterokaryon incompatibility" evidence="1">
    <location>
        <begin position="198"/>
        <end position="307"/>
    </location>
</feature>
<reference evidence="2 3" key="1">
    <citation type="submission" date="2024-07" db="EMBL/GenBank/DDBJ databases">
        <title>Section-level genome sequencing and comparative genomics of Aspergillus sections Usti and Cavernicolus.</title>
        <authorList>
            <consortium name="Lawrence Berkeley National Laboratory"/>
            <person name="Nybo J.L."/>
            <person name="Vesth T.C."/>
            <person name="Theobald S."/>
            <person name="Frisvad J.C."/>
            <person name="Larsen T.O."/>
            <person name="Kjaerboelling I."/>
            <person name="Rothschild-Mancinelli K."/>
            <person name="Lyhne E.K."/>
            <person name="Kogle M.E."/>
            <person name="Barry K."/>
            <person name="Clum A."/>
            <person name="Na H."/>
            <person name="Ledsgaard L."/>
            <person name="Lin J."/>
            <person name="Lipzen A."/>
            <person name="Kuo A."/>
            <person name="Riley R."/>
            <person name="Mondo S."/>
            <person name="LaButti K."/>
            <person name="Haridas S."/>
            <person name="Pangalinan J."/>
            <person name="Salamov A.A."/>
            <person name="Simmons B.A."/>
            <person name="Magnuson J.K."/>
            <person name="Chen J."/>
            <person name="Drula E."/>
            <person name="Henrissat B."/>
            <person name="Wiebenga A."/>
            <person name="Lubbers R.J."/>
            <person name="Gomes A.C."/>
            <person name="Makela M.R."/>
            <person name="Stajich J."/>
            <person name="Grigoriev I.V."/>
            <person name="Mortensen U.H."/>
            <person name="De vries R.P."/>
            <person name="Baker S.E."/>
            <person name="Andersen M.R."/>
        </authorList>
    </citation>
    <scope>NUCLEOTIDE SEQUENCE [LARGE SCALE GENOMIC DNA]</scope>
    <source>
        <strain evidence="2 3">CBS 600.67</strain>
    </source>
</reference>
<evidence type="ECO:0000259" key="1">
    <source>
        <dbReference type="Pfam" id="PF06985"/>
    </source>
</evidence>
<evidence type="ECO:0000313" key="3">
    <source>
        <dbReference type="Proteomes" id="UP001610335"/>
    </source>
</evidence>
<dbReference type="EMBL" id="JBFXLS010000005">
    <property type="protein sequence ID" value="KAL2833010.1"/>
    <property type="molecule type" value="Genomic_DNA"/>
</dbReference>
<dbReference type="Proteomes" id="UP001610335">
    <property type="component" value="Unassembled WGS sequence"/>
</dbReference>
<dbReference type="PANTHER" id="PTHR33112">
    <property type="entry name" value="DOMAIN PROTEIN, PUTATIVE-RELATED"/>
    <property type="match status" value="1"/>
</dbReference>
<name>A0ABR4IZ53_9EURO</name>
<dbReference type="InterPro" id="IPR010730">
    <property type="entry name" value="HET"/>
</dbReference>
<dbReference type="Pfam" id="PF06985">
    <property type="entry name" value="HET"/>
    <property type="match status" value="1"/>
</dbReference>
<sequence>MLCSLADLHATSGTCALCGLVMEALLRRWGPGQWSTADEYVEWAKNAPGLDASLQIYLFSFLFAEDRYGGAKTPPSPPNHYQNKALTRPAFRLGVALRGPSDENIPYLDHAGDIQLLSTNSLIYGSRASFLGRIINPDRANIQLAREWIDECEQGHGDLCETAGRGDDVAYTRTAPRNLRVINVNSMCLVLLPAEAKYVALSYCWAQSTRHFTTTTSNVAGLQACGGISGVWDELPGTIQDAIGCVREIGREFLWVDALCIIQDDNKDKEEQILQMDRVYDNALLTIIPAPPAAESSSRYDGLPGYRPDRQPSQAMARIQGLELCTTHIDVEQATSTSPWNYTSLDFSGASALQKAAVLH</sequence>
<keyword evidence="3" id="KW-1185">Reference proteome</keyword>
<protein>
    <submittedName>
        <fullName evidence="2">Heterokaryon incompatibility protein-domain-containing protein</fullName>
    </submittedName>
</protein>
<organism evidence="2 3">
    <name type="scientific">Aspergillus cavernicola</name>
    <dbReference type="NCBI Taxonomy" id="176166"/>
    <lineage>
        <taxon>Eukaryota</taxon>
        <taxon>Fungi</taxon>
        <taxon>Dikarya</taxon>
        <taxon>Ascomycota</taxon>
        <taxon>Pezizomycotina</taxon>
        <taxon>Eurotiomycetes</taxon>
        <taxon>Eurotiomycetidae</taxon>
        <taxon>Eurotiales</taxon>
        <taxon>Aspergillaceae</taxon>
        <taxon>Aspergillus</taxon>
        <taxon>Aspergillus subgen. Nidulantes</taxon>
    </lineage>
</organism>
<dbReference type="PANTHER" id="PTHR33112:SF12">
    <property type="entry name" value="HETEROKARYON INCOMPATIBILITY DOMAIN-CONTAINING PROTEIN"/>
    <property type="match status" value="1"/>
</dbReference>